<reference evidence="9" key="1">
    <citation type="journal article" date="2020" name="Stud. Mycol.">
        <title>101 Dothideomycetes genomes: a test case for predicting lifestyles and emergence of pathogens.</title>
        <authorList>
            <person name="Haridas S."/>
            <person name="Albert R."/>
            <person name="Binder M."/>
            <person name="Bloem J."/>
            <person name="Labutti K."/>
            <person name="Salamov A."/>
            <person name="Andreopoulos B."/>
            <person name="Baker S."/>
            <person name="Barry K."/>
            <person name="Bills G."/>
            <person name="Bluhm B."/>
            <person name="Cannon C."/>
            <person name="Castanera R."/>
            <person name="Culley D."/>
            <person name="Daum C."/>
            <person name="Ezra D."/>
            <person name="Gonzalez J."/>
            <person name="Henrissat B."/>
            <person name="Kuo A."/>
            <person name="Liang C."/>
            <person name="Lipzen A."/>
            <person name="Lutzoni F."/>
            <person name="Magnuson J."/>
            <person name="Mondo S."/>
            <person name="Nolan M."/>
            <person name="Ohm R."/>
            <person name="Pangilinan J."/>
            <person name="Park H.-J."/>
            <person name="Ramirez L."/>
            <person name="Alfaro M."/>
            <person name="Sun H."/>
            <person name="Tritt A."/>
            <person name="Yoshinaga Y."/>
            <person name="Zwiers L.-H."/>
            <person name="Turgeon B."/>
            <person name="Goodwin S."/>
            <person name="Spatafora J."/>
            <person name="Crous P."/>
            <person name="Grigoriev I."/>
        </authorList>
    </citation>
    <scope>NUCLEOTIDE SEQUENCE</scope>
    <source>
        <strain evidence="9">ATCC 74209</strain>
    </source>
</reference>
<dbReference type="AlphaFoldDB" id="A0A9P4JHI4"/>
<dbReference type="InterPro" id="IPR011990">
    <property type="entry name" value="TPR-like_helical_dom_sf"/>
</dbReference>
<comment type="function">
    <text evidence="5">Regulates mitochondrial small subunit maturation by controlling 15S rRNA 5'-end processing. Localizes to the 5' precursor of the 15S rRNA in a position that is subsequently occupied by mS47 in the mature yeast mtSSU. Uses structure and sequence-specific RNA recognition, binding to a single-stranded region of the precursor and specifically recognizing bases -6 to -1. The exchange of Ccm1 for mS47 is coupled to the irreversible removal of precursor rRNA that is accompanied by conformational changes of the mitoribosomal proteins uS5m and mS26. These conformational changes signal completion of 5'-end rRNA processing through protection of the mature 5'-end of the 15S rRNA and stabilization of mS47. The removal of the 5' precursor together with the dissociation of Ccm1 may be catalyzed by the 5'-3' exoribonuclease Pet127. Involved in the specific removal of group I introns in mitochondrial encoded transcripts.</text>
</comment>
<keyword evidence="3" id="KW-0677">Repeat</keyword>
<dbReference type="PROSITE" id="PS51375">
    <property type="entry name" value="PPR"/>
    <property type="match status" value="2"/>
</dbReference>
<keyword evidence="10" id="KW-1185">Reference proteome</keyword>
<evidence type="ECO:0000256" key="1">
    <source>
        <dbReference type="ARBA" id="ARBA00001933"/>
    </source>
</evidence>
<sequence length="1088" mass="124327">MSRSLIPNVRRVSNTDVPILPFLAPRLFAEPAIYKDETRRNTRCFRRPHKEKEDETQQRIIDDGRNLCPSGEMGERNIHPYATSRGATRCERQKPLLSRFHSRVPLRHNDRRYNSTYAPVHTSENARYADIHRVVSRSSSDYNAPAALQVTSVIPDNIIDGSSAAVIWKQTGTFSRNIVKDDFIDGKRKEALQKLSKEYAKFMAHPVYSSVPPNERKFLGQYRKIHRQIDNYTRSDSGEVDPGPKAFVALDRKVFNVLRKQTYPLTIRHDPRCQEWMDELFEDVYSPEELADKWRVLSGRVGDSKNPNKVKNILLFYLLDHHPLRALQFLQATVSDQDHNYVMLANSLEHLARLFATTKSELYSTEKAGHMLVEVFCSALRTQLHKFPSIFTQDLLQNLAKLADPSQLPEVYDALVDNDVLLEYHTLCHWAEALGEIGDDERAISALKRITGNNARMNQHASRDEPFLKATTTILRKCGQQGNNYHRTPRIVSEFTKLGVKPDLFINNVVIANAVDAGDFRTALQVYKSMEPNGILPDKFTFSTLLHGFSRSDDPAVFVEFAEHCKIMAYELRDSWLATDYLHYVHARNEYAQLRPVLCARALLQTYSRFFTFAPVQALLPSWAPTNLENSIHMEPTPLSLYILLTAEIRCALEISNARVLDLYRHFKHIAAQDLHPAITVLASTTHIYNAFIKAFCLKRQFASASELISDMTTPPPTLNISIPKPGPIAWTCFMESFFSVDQVPAAERVLKIMRERGVEPDQVTWQLLLREYAKRQRVEKFGEVLEMIDVEGGLEPELLEALARVGDRARLETALERSRWVREEKKWESKQEKKRGWKSIWDRGVLERVGAVSGEGLVEDTSRGWKSRRESRTDRETYKEHECVNKDTSSNHSKYSYLSGSEYLFSSLLFSFLFLSSFLSTLADVRRAMVLQDDFYATTTRILLMENSNSRTIMPLDEFRAITRFARSHGVRVHLDGAWMWEVPVAGAVPLKKYCSEVDSVSMCFTKRLCELAGNIMAGSENFMRQARKVRKSTGGSMRRPGINIAMAAAGVAEVFNSGSEKNLLRRGHELAPELVRCWTQNGGRLS</sequence>
<dbReference type="NCBIfam" id="TIGR00756">
    <property type="entry name" value="PPR"/>
    <property type="match status" value="1"/>
</dbReference>
<evidence type="ECO:0000256" key="6">
    <source>
        <dbReference type="ARBA" id="ARBA00044511"/>
    </source>
</evidence>
<dbReference type="EMBL" id="ML994171">
    <property type="protein sequence ID" value="KAF2198101.1"/>
    <property type="molecule type" value="Genomic_DNA"/>
</dbReference>
<protein>
    <recommendedName>
        <fullName evidence="8">Aromatic amino acid beta-eliminating lyase/threonine aldolase domain-containing protein</fullName>
    </recommendedName>
</protein>
<organism evidence="9 10">
    <name type="scientific">Delitschia confertaspora ATCC 74209</name>
    <dbReference type="NCBI Taxonomy" id="1513339"/>
    <lineage>
        <taxon>Eukaryota</taxon>
        <taxon>Fungi</taxon>
        <taxon>Dikarya</taxon>
        <taxon>Ascomycota</taxon>
        <taxon>Pezizomycotina</taxon>
        <taxon>Dothideomycetes</taxon>
        <taxon>Pleosporomycetidae</taxon>
        <taxon>Pleosporales</taxon>
        <taxon>Delitschiaceae</taxon>
        <taxon>Delitschia</taxon>
    </lineage>
</organism>
<keyword evidence="4" id="KW-0663">Pyridoxal phosphate</keyword>
<dbReference type="PANTHER" id="PTHR47447">
    <property type="entry name" value="OS03G0856100 PROTEIN"/>
    <property type="match status" value="1"/>
</dbReference>
<dbReference type="InterPro" id="IPR001597">
    <property type="entry name" value="ArAA_b-elim_lyase/Thr_aldolase"/>
</dbReference>
<dbReference type="GO" id="GO:0006520">
    <property type="term" value="P:amino acid metabolic process"/>
    <property type="evidence" value="ECO:0007669"/>
    <property type="project" value="InterPro"/>
</dbReference>
<evidence type="ECO:0000256" key="5">
    <source>
        <dbReference type="ARBA" id="ARBA00044493"/>
    </source>
</evidence>
<evidence type="ECO:0000256" key="7">
    <source>
        <dbReference type="PROSITE-ProRule" id="PRU00708"/>
    </source>
</evidence>
<dbReference type="PANTHER" id="PTHR47447:SF17">
    <property type="entry name" value="OS12G0638900 PROTEIN"/>
    <property type="match status" value="1"/>
</dbReference>
<name>A0A9P4JHI4_9PLEO</name>
<comment type="cofactor">
    <cofactor evidence="1">
        <name>pyridoxal 5'-phosphate</name>
        <dbReference type="ChEBI" id="CHEBI:597326"/>
    </cofactor>
</comment>
<accession>A0A9P4JHI4</accession>
<evidence type="ECO:0000256" key="4">
    <source>
        <dbReference type="ARBA" id="ARBA00022898"/>
    </source>
</evidence>
<comment type="caution">
    <text evidence="9">The sequence shown here is derived from an EMBL/GenBank/DDBJ whole genome shotgun (WGS) entry which is preliminary data.</text>
</comment>
<dbReference type="SUPFAM" id="SSF53383">
    <property type="entry name" value="PLP-dependent transferases"/>
    <property type="match status" value="1"/>
</dbReference>
<evidence type="ECO:0000259" key="8">
    <source>
        <dbReference type="Pfam" id="PF01212"/>
    </source>
</evidence>
<evidence type="ECO:0000256" key="3">
    <source>
        <dbReference type="ARBA" id="ARBA00022737"/>
    </source>
</evidence>
<dbReference type="InterPro" id="IPR015424">
    <property type="entry name" value="PyrdxlP-dep_Trfase"/>
</dbReference>
<dbReference type="Gene3D" id="1.25.40.10">
    <property type="entry name" value="Tetratricopeptide repeat domain"/>
    <property type="match status" value="2"/>
</dbReference>
<evidence type="ECO:0000313" key="10">
    <source>
        <dbReference type="Proteomes" id="UP000799536"/>
    </source>
</evidence>
<dbReference type="InterPro" id="IPR002885">
    <property type="entry name" value="PPR_rpt"/>
</dbReference>
<dbReference type="Gene3D" id="3.40.640.10">
    <property type="entry name" value="Type I PLP-dependent aspartate aminotransferase-like (Major domain)"/>
    <property type="match status" value="1"/>
</dbReference>
<dbReference type="Pfam" id="PF01212">
    <property type="entry name" value="Beta_elim_lyase"/>
    <property type="match status" value="1"/>
</dbReference>
<evidence type="ECO:0000313" key="9">
    <source>
        <dbReference type="EMBL" id="KAF2198101.1"/>
    </source>
</evidence>
<comment type="similarity">
    <text evidence="2">Belongs to the CCM1 family.</text>
</comment>
<comment type="subunit">
    <text evidence="6">Binds to mitochondrial small subunit 15S rRNA.</text>
</comment>
<proteinExistence type="inferred from homology"/>
<dbReference type="GO" id="GO:0016829">
    <property type="term" value="F:lyase activity"/>
    <property type="evidence" value="ECO:0007669"/>
    <property type="project" value="InterPro"/>
</dbReference>
<dbReference type="InterPro" id="IPR015421">
    <property type="entry name" value="PyrdxlP-dep_Trfase_major"/>
</dbReference>
<gene>
    <name evidence="9" type="ORF">GQ43DRAFT_465895</name>
</gene>
<dbReference type="OrthoDB" id="185373at2759"/>
<feature type="repeat" description="PPR" evidence="7">
    <location>
        <begin position="503"/>
        <end position="537"/>
    </location>
</feature>
<dbReference type="Pfam" id="PF01535">
    <property type="entry name" value="PPR"/>
    <property type="match status" value="1"/>
</dbReference>
<feature type="repeat" description="PPR" evidence="7">
    <location>
        <begin position="727"/>
        <end position="761"/>
    </location>
</feature>
<evidence type="ECO:0000256" key="2">
    <source>
        <dbReference type="ARBA" id="ARBA00006192"/>
    </source>
</evidence>
<dbReference type="Proteomes" id="UP000799536">
    <property type="component" value="Unassembled WGS sequence"/>
</dbReference>
<feature type="domain" description="Aromatic amino acid beta-eliminating lyase/threonine aldolase" evidence="8">
    <location>
        <begin position="922"/>
        <end position="1056"/>
    </location>
</feature>
<dbReference type="Pfam" id="PF13041">
    <property type="entry name" value="PPR_2"/>
    <property type="match status" value="2"/>
</dbReference>